<dbReference type="PANTHER" id="PTHR34270">
    <property type="entry name" value="PROTEIN RALF-LIKE 15-RELATED"/>
    <property type="match status" value="1"/>
</dbReference>
<evidence type="ECO:0000256" key="6">
    <source>
        <dbReference type="ARBA" id="ARBA00023157"/>
    </source>
</evidence>
<feature type="signal peptide" evidence="8">
    <location>
        <begin position="1"/>
        <end position="26"/>
    </location>
</feature>
<keyword evidence="4" id="KW-0372">Hormone</keyword>
<evidence type="ECO:0008006" key="10">
    <source>
        <dbReference type="Google" id="ProtNLM"/>
    </source>
</evidence>
<name>A0A2N9FLN8_FAGSY</name>
<feature type="chain" id="PRO_5014951655" description="Rapid ALkalinization Factor" evidence="8">
    <location>
        <begin position="27"/>
        <end position="71"/>
    </location>
</feature>
<dbReference type="PANTHER" id="PTHR34270:SF3">
    <property type="entry name" value="PROTEIN RALF-LIKE 16-RELATED"/>
    <property type="match status" value="1"/>
</dbReference>
<evidence type="ECO:0000256" key="1">
    <source>
        <dbReference type="ARBA" id="ARBA00004613"/>
    </source>
</evidence>
<dbReference type="EMBL" id="OIVN01000970">
    <property type="protein sequence ID" value="SPC88093.1"/>
    <property type="molecule type" value="Genomic_DNA"/>
</dbReference>
<dbReference type="GO" id="GO:0005576">
    <property type="term" value="C:extracellular region"/>
    <property type="evidence" value="ECO:0007669"/>
    <property type="project" value="UniProtKB-SubCell"/>
</dbReference>
<comment type="subcellular location">
    <subcellularLocation>
        <location evidence="1">Secreted</location>
    </subcellularLocation>
</comment>
<gene>
    <name evidence="9" type="ORF">FSB_LOCUS15975</name>
</gene>
<dbReference type="InterPro" id="IPR008801">
    <property type="entry name" value="RALF"/>
</dbReference>
<keyword evidence="5 8" id="KW-0732">Signal</keyword>
<evidence type="ECO:0000256" key="7">
    <source>
        <dbReference type="ARBA" id="ARBA00037228"/>
    </source>
</evidence>
<protein>
    <recommendedName>
        <fullName evidence="10">Rapid ALkalinization Factor</fullName>
    </recommendedName>
</protein>
<evidence type="ECO:0000256" key="8">
    <source>
        <dbReference type="SAM" id="SignalP"/>
    </source>
</evidence>
<dbReference type="GO" id="GO:0040008">
    <property type="term" value="P:regulation of growth"/>
    <property type="evidence" value="ECO:0007669"/>
    <property type="project" value="UniProtKB-ARBA"/>
</dbReference>
<keyword evidence="3" id="KW-0964">Secreted</keyword>
<dbReference type="GO" id="GO:0005179">
    <property type="term" value="F:hormone activity"/>
    <property type="evidence" value="ECO:0007669"/>
    <property type="project" value="UniProtKB-KW"/>
</dbReference>
<reference evidence="9" key="1">
    <citation type="submission" date="2018-02" db="EMBL/GenBank/DDBJ databases">
        <authorList>
            <person name="Cohen D.B."/>
            <person name="Kent A.D."/>
        </authorList>
    </citation>
    <scope>NUCLEOTIDE SEQUENCE</scope>
</reference>
<evidence type="ECO:0000313" key="9">
    <source>
        <dbReference type="EMBL" id="SPC88093.1"/>
    </source>
</evidence>
<organism evidence="9">
    <name type="scientific">Fagus sylvatica</name>
    <name type="common">Beechnut</name>
    <dbReference type="NCBI Taxonomy" id="28930"/>
    <lineage>
        <taxon>Eukaryota</taxon>
        <taxon>Viridiplantae</taxon>
        <taxon>Streptophyta</taxon>
        <taxon>Embryophyta</taxon>
        <taxon>Tracheophyta</taxon>
        <taxon>Spermatophyta</taxon>
        <taxon>Magnoliopsida</taxon>
        <taxon>eudicotyledons</taxon>
        <taxon>Gunneridae</taxon>
        <taxon>Pentapetalae</taxon>
        <taxon>rosids</taxon>
        <taxon>fabids</taxon>
        <taxon>Fagales</taxon>
        <taxon>Fagaceae</taxon>
        <taxon>Fagus</taxon>
    </lineage>
</organism>
<evidence type="ECO:0000256" key="2">
    <source>
        <dbReference type="ARBA" id="ARBA00009178"/>
    </source>
</evidence>
<sequence>MAMSKGMVLCLCVFMLVGLLTSNTNAKAIGYGAISKGGNPGCGPLHPENCHDTPANPYKRGCEREENCRHG</sequence>
<dbReference type="AlphaFoldDB" id="A0A2N9FLN8"/>
<comment type="similarity">
    <text evidence="2">Belongs to the plant rapid alkalinization factor (RALF) family.</text>
</comment>
<dbReference type="Pfam" id="PF05498">
    <property type="entry name" value="RALF"/>
    <property type="match status" value="1"/>
</dbReference>
<comment type="function">
    <text evidence="7">Cell signaling peptide that may regulate plant stress, growth, and development. Mediates a rapid alkalinization of extracellular space by mediating a transient increase in the cytoplasmic Ca(2+) concentration leading to a calcium-dependent signaling events through a cell surface receptor and a concomitant activation of some intracellular mitogen-activated protein kinases.</text>
</comment>
<evidence type="ECO:0000256" key="5">
    <source>
        <dbReference type="ARBA" id="ARBA00022729"/>
    </source>
</evidence>
<evidence type="ECO:0000256" key="3">
    <source>
        <dbReference type="ARBA" id="ARBA00022525"/>
    </source>
</evidence>
<proteinExistence type="inferred from homology"/>
<evidence type="ECO:0000256" key="4">
    <source>
        <dbReference type="ARBA" id="ARBA00022702"/>
    </source>
</evidence>
<keyword evidence="6" id="KW-1015">Disulfide bond</keyword>
<accession>A0A2N9FLN8</accession>